<dbReference type="InterPro" id="IPR021424">
    <property type="entry name" value="PorA"/>
</dbReference>
<name>A0A7G5FCV4_9CORY</name>
<organism evidence="3 4">
    <name type="scientific">Corynebacterium hindlerae</name>
    <dbReference type="NCBI Taxonomy" id="699041"/>
    <lineage>
        <taxon>Bacteria</taxon>
        <taxon>Bacillati</taxon>
        <taxon>Actinomycetota</taxon>
        <taxon>Actinomycetes</taxon>
        <taxon>Mycobacteriales</taxon>
        <taxon>Corynebacteriaceae</taxon>
        <taxon>Corynebacterium</taxon>
    </lineage>
</organism>
<keyword evidence="4" id="KW-1185">Reference proteome</keyword>
<evidence type="ECO:0000256" key="1">
    <source>
        <dbReference type="SAM" id="Phobius"/>
    </source>
</evidence>
<feature type="signal peptide" evidence="2">
    <location>
        <begin position="1"/>
        <end position="28"/>
    </location>
</feature>
<evidence type="ECO:0000313" key="3">
    <source>
        <dbReference type="EMBL" id="QMV84445.1"/>
    </source>
</evidence>
<keyword evidence="2" id="KW-0732">Signal</keyword>
<keyword evidence="1" id="KW-0472">Membrane</keyword>
<dbReference type="Proteomes" id="UP000515570">
    <property type="component" value="Chromosome"/>
</dbReference>
<keyword evidence="1" id="KW-1133">Transmembrane helix</keyword>
<dbReference type="EMBL" id="CP059833">
    <property type="protein sequence ID" value="QMV84445.1"/>
    <property type="molecule type" value="Genomic_DNA"/>
</dbReference>
<evidence type="ECO:0000313" key="4">
    <source>
        <dbReference type="Proteomes" id="UP000515570"/>
    </source>
</evidence>
<reference evidence="3 4" key="1">
    <citation type="submission" date="2020-07" db="EMBL/GenBank/DDBJ databases">
        <title>non toxigenic Corynebacterium sp. nov from a clinical source.</title>
        <authorList>
            <person name="Bernier A.-M."/>
            <person name="Bernard K."/>
        </authorList>
    </citation>
    <scope>NUCLEOTIDE SEQUENCE [LARGE SCALE GENOMIC DNA]</scope>
    <source>
        <strain evidence="4">NML 93-0612</strain>
    </source>
</reference>
<dbReference type="AlphaFoldDB" id="A0A7G5FCV4"/>
<dbReference type="RefSeq" id="WP_182385254.1">
    <property type="nucleotide sequence ID" value="NZ_CP059833.1"/>
</dbReference>
<gene>
    <name evidence="3" type="ORF">HW450_08705</name>
</gene>
<evidence type="ECO:0000256" key="2">
    <source>
        <dbReference type="SAM" id="SignalP"/>
    </source>
</evidence>
<protein>
    <submittedName>
        <fullName evidence="3">DUF3068 domain-containing protein</fullName>
    </submittedName>
</protein>
<proteinExistence type="predicted"/>
<dbReference type="Pfam" id="PF11271">
    <property type="entry name" value="PorA"/>
    <property type="match status" value="1"/>
</dbReference>
<feature type="transmembrane region" description="Helical" evidence="1">
    <location>
        <begin position="322"/>
        <end position="345"/>
    </location>
</feature>
<feature type="chain" id="PRO_5028876693" evidence="2">
    <location>
        <begin position="29"/>
        <end position="354"/>
    </location>
</feature>
<accession>A0A7G5FCV4</accession>
<keyword evidence="1" id="KW-0812">Transmembrane</keyword>
<sequence length="354" mass="39358">MTKKTQAVIAFALALVLLSLRAVGPTLATFQVRLLPVNASIRTSTEPAEAVRFDQQAWEQGTPVVADPRCLNPDTSDLSCYVHRSTATASKTITSTPAEKRKEVRYSVTEQLTLESGEVLFDSQDEVRLVRHSSFPVDEPASSLTATSPIPGFSREFTNKTREGLQYSFPFATEFRSYQFFDKYSGTSTPIDFHDAEQLRGAKVYRFHQKLSPIQLGIGTIKGPARQFYSEEELASTGLSGPSTVVLNQYYTMTRTLWVEPKTGTIVDSVEIPRIFLARDDAEAASDTDSSRTLFSATLRWDESTKQQMWNRAHEGLRTLKWVEIGLLLTTVGSAVSVFLGVIFLRRALIGHDG</sequence>